<evidence type="ECO:0000259" key="1">
    <source>
        <dbReference type="Pfam" id="PF13966"/>
    </source>
</evidence>
<gene>
    <name evidence="2" type="ORF">CDL15_Pgr004348</name>
</gene>
<proteinExistence type="predicted"/>
<organism evidence="2 3">
    <name type="scientific">Punica granatum</name>
    <name type="common">Pomegranate</name>
    <dbReference type="NCBI Taxonomy" id="22663"/>
    <lineage>
        <taxon>Eukaryota</taxon>
        <taxon>Viridiplantae</taxon>
        <taxon>Streptophyta</taxon>
        <taxon>Embryophyta</taxon>
        <taxon>Tracheophyta</taxon>
        <taxon>Spermatophyta</taxon>
        <taxon>Magnoliopsida</taxon>
        <taxon>eudicotyledons</taxon>
        <taxon>Gunneridae</taxon>
        <taxon>Pentapetalae</taxon>
        <taxon>rosids</taxon>
        <taxon>malvids</taxon>
        <taxon>Myrtales</taxon>
        <taxon>Lythraceae</taxon>
        <taxon>Punica</taxon>
    </lineage>
</organism>
<comment type="caution">
    <text evidence="2">The sequence shown here is derived from an EMBL/GenBank/DDBJ whole genome shotgun (WGS) entry which is preliminary data.</text>
</comment>
<reference evidence="3" key="1">
    <citation type="journal article" date="2017" name="Plant J.">
        <title>The pomegranate (Punica granatum L.) genome and the genomics of punicalagin biosynthesis.</title>
        <authorList>
            <person name="Qin G."/>
            <person name="Xu C."/>
            <person name="Ming R."/>
            <person name="Tang H."/>
            <person name="Guyot R."/>
            <person name="Kramer E.M."/>
            <person name="Hu Y."/>
            <person name="Yi X."/>
            <person name="Qi Y."/>
            <person name="Xu X."/>
            <person name="Gao Z."/>
            <person name="Pan H."/>
            <person name="Jian J."/>
            <person name="Tian Y."/>
            <person name="Yue Z."/>
            <person name="Xu Y."/>
        </authorList>
    </citation>
    <scope>NUCLEOTIDE SEQUENCE [LARGE SCALE GENOMIC DNA]</scope>
    <source>
        <strain evidence="3">cv. Dabenzi</strain>
    </source>
</reference>
<evidence type="ECO:0000313" key="3">
    <source>
        <dbReference type="Proteomes" id="UP000197138"/>
    </source>
</evidence>
<dbReference type="EMBL" id="MTKT01001810">
    <property type="protein sequence ID" value="OWM83917.1"/>
    <property type="molecule type" value="Genomic_DNA"/>
</dbReference>
<dbReference type="Pfam" id="PF13966">
    <property type="entry name" value="zf-RVT"/>
    <property type="match status" value="1"/>
</dbReference>
<dbReference type="Proteomes" id="UP000197138">
    <property type="component" value="Unassembled WGS sequence"/>
</dbReference>
<evidence type="ECO:0000313" key="2">
    <source>
        <dbReference type="EMBL" id="OWM83917.1"/>
    </source>
</evidence>
<name>A0A218XG26_PUNGR</name>
<feature type="domain" description="Reverse transcriptase zinc-binding" evidence="1">
    <location>
        <begin position="85"/>
        <end position="162"/>
    </location>
</feature>
<dbReference type="InterPro" id="IPR026960">
    <property type="entry name" value="RVT-Znf"/>
</dbReference>
<dbReference type="AlphaFoldDB" id="A0A218XG26"/>
<protein>
    <recommendedName>
        <fullName evidence="1">Reverse transcriptase zinc-binding domain-containing protein</fullName>
    </recommendedName>
</protein>
<accession>A0A218XG26</accession>
<sequence length="167" mass="18878">MGHREWNDTWVGQCLLRSYVHGPLPLLEDSRSVDSIITNTRGWDFGNIPLLLSSELWEAIRGIPIYSSNDCEDHLVLGHSRNGFYSAKSAYKLLLNSPNPPPLGKWSWIWKCLVISKIQHLIWLCCHEKLATRAHLAAIGIPVDPSCPICHCQEETIQHILRVSSSS</sequence>